<dbReference type="EMBL" id="CM009299">
    <property type="protein sequence ID" value="RQO96822.1"/>
    <property type="molecule type" value="Genomic_DNA"/>
</dbReference>
<protein>
    <submittedName>
        <fullName evidence="2">Uncharacterized protein</fullName>
    </submittedName>
</protein>
<evidence type="ECO:0000313" key="3">
    <source>
        <dbReference type="Proteomes" id="UP000006729"/>
    </source>
</evidence>
<dbReference type="Gramene" id="Potri.010G167150.1.v4.1">
    <property type="protein sequence ID" value="Potri.010G167150.1.v4.1"/>
    <property type="gene ID" value="Potri.010G167150.v4.1"/>
</dbReference>
<organism evidence="2 3">
    <name type="scientific">Populus trichocarpa</name>
    <name type="common">Western balsam poplar</name>
    <name type="synonym">Populus balsamifera subsp. trichocarpa</name>
    <dbReference type="NCBI Taxonomy" id="3694"/>
    <lineage>
        <taxon>Eukaryota</taxon>
        <taxon>Viridiplantae</taxon>
        <taxon>Streptophyta</taxon>
        <taxon>Embryophyta</taxon>
        <taxon>Tracheophyta</taxon>
        <taxon>Spermatophyta</taxon>
        <taxon>Magnoliopsida</taxon>
        <taxon>eudicotyledons</taxon>
        <taxon>Gunneridae</taxon>
        <taxon>Pentapetalae</taxon>
        <taxon>rosids</taxon>
        <taxon>fabids</taxon>
        <taxon>Malpighiales</taxon>
        <taxon>Salicaceae</taxon>
        <taxon>Saliceae</taxon>
        <taxon>Populus</taxon>
    </lineage>
</organism>
<proteinExistence type="predicted"/>
<evidence type="ECO:0000313" key="2">
    <source>
        <dbReference type="EMBL" id="RQO96822.1"/>
    </source>
</evidence>
<evidence type="ECO:0000256" key="1">
    <source>
        <dbReference type="SAM" id="MobiDB-lite"/>
    </source>
</evidence>
<dbReference type="AlphaFoldDB" id="A0A3N7FPT4"/>
<dbReference type="InParanoid" id="A0A3N7FPT4"/>
<reference evidence="2 3" key="1">
    <citation type="journal article" date="2006" name="Science">
        <title>The genome of black cottonwood, Populus trichocarpa (Torr. &amp; Gray).</title>
        <authorList>
            <person name="Tuskan G.A."/>
            <person name="Difazio S."/>
            <person name="Jansson S."/>
            <person name="Bohlmann J."/>
            <person name="Grigoriev I."/>
            <person name="Hellsten U."/>
            <person name="Putnam N."/>
            <person name="Ralph S."/>
            <person name="Rombauts S."/>
            <person name="Salamov A."/>
            <person name="Schein J."/>
            <person name="Sterck L."/>
            <person name="Aerts A."/>
            <person name="Bhalerao R.R."/>
            <person name="Bhalerao R.P."/>
            <person name="Blaudez D."/>
            <person name="Boerjan W."/>
            <person name="Brun A."/>
            <person name="Brunner A."/>
            <person name="Busov V."/>
            <person name="Campbell M."/>
            <person name="Carlson J."/>
            <person name="Chalot M."/>
            <person name="Chapman J."/>
            <person name="Chen G.L."/>
            <person name="Cooper D."/>
            <person name="Coutinho P.M."/>
            <person name="Couturier J."/>
            <person name="Covert S."/>
            <person name="Cronk Q."/>
            <person name="Cunningham R."/>
            <person name="Davis J."/>
            <person name="Degroeve S."/>
            <person name="Dejardin A."/>
            <person name="Depamphilis C."/>
            <person name="Detter J."/>
            <person name="Dirks B."/>
            <person name="Dubchak I."/>
            <person name="Duplessis S."/>
            <person name="Ehlting J."/>
            <person name="Ellis B."/>
            <person name="Gendler K."/>
            <person name="Goodstein D."/>
            <person name="Gribskov M."/>
            <person name="Grimwood J."/>
            <person name="Groover A."/>
            <person name="Gunter L."/>
            <person name="Hamberger B."/>
            <person name="Heinze B."/>
            <person name="Helariutta Y."/>
            <person name="Henrissat B."/>
            <person name="Holligan D."/>
            <person name="Holt R."/>
            <person name="Huang W."/>
            <person name="Islam-Faridi N."/>
            <person name="Jones S."/>
            <person name="Jones-Rhoades M."/>
            <person name="Jorgensen R."/>
            <person name="Joshi C."/>
            <person name="Kangasjarvi J."/>
            <person name="Karlsson J."/>
            <person name="Kelleher C."/>
            <person name="Kirkpatrick R."/>
            <person name="Kirst M."/>
            <person name="Kohler A."/>
            <person name="Kalluri U."/>
            <person name="Larimer F."/>
            <person name="Leebens-Mack J."/>
            <person name="Leple J.C."/>
            <person name="Locascio P."/>
            <person name="Lou Y."/>
            <person name="Lucas S."/>
            <person name="Martin F."/>
            <person name="Montanini B."/>
            <person name="Napoli C."/>
            <person name="Nelson D.R."/>
            <person name="Nelson C."/>
            <person name="Nieminen K."/>
            <person name="Nilsson O."/>
            <person name="Pereda V."/>
            <person name="Peter G."/>
            <person name="Philippe R."/>
            <person name="Pilate G."/>
            <person name="Poliakov A."/>
            <person name="Razumovskaya J."/>
            <person name="Richardson P."/>
            <person name="Rinaldi C."/>
            <person name="Ritland K."/>
            <person name="Rouze P."/>
            <person name="Ryaboy D."/>
            <person name="Schmutz J."/>
            <person name="Schrader J."/>
            <person name="Segerman B."/>
            <person name="Shin H."/>
            <person name="Siddiqui A."/>
            <person name="Sterky F."/>
            <person name="Terry A."/>
            <person name="Tsai C.J."/>
            <person name="Uberbacher E."/>
            <person name="Unneberg P."/>
            <person name="Vahala J."/>
            <person name="Wall K."/>
            <person name="Wessler S."/>
            <person name="Yang G."/>
            <person name="Yin T."/>
            <person name="Douglas C."/>
            <person name="Marra M."/>
            <person name="Sandberg G."/>
            <person name="Van de Peer Y."/>
            <person name="Rokhsar D."/>
        </authorList>
    </citation>
    <scope>NUCLEOTIDE SEQUENCE [LARGE SCALE GENOMIC DNA]</scope>
    <source>
        <strain evidence="3">cv. Nisqually</strain>
    </source>
</reference>
<keyword evidence="3" id="KW-1185">Reference proteome</keyword>
<gene>
    <name evidence="2" type="ORF">POPTR_010G167150</name>
</gene>
<sequence length="101" mass="10939">MIVGSSLFTFSLTTSCSSSSHKTSTPTITPLLNSGTRHSSPPDTSGRSGKKKNKGELLRASSRFCSCRRRHFLEAASTALFPMRPSIASDKLQPDYKVCLS</sequence>
<feature type="region of interest" description="Disordered" evidence="1">
    <location>
        <begin position="14"/>
        <end position="57"/>
    </location>
</feature>
<feature type="compositionally biased region" description="Polar residues" evidence="1">
    <location>
        <begin position="30"/>
        <end position="47"/>
    </location>
</feature>
<accession>A0A3N7FPT4</accession>
<feature type="compositionally biased region" description="Low complexity" evidence="1">
    <location>
        <begin position="14"/>
        <end position="29"/>
    </location>
</feature>
<name>A0A3N7FPT4_POPTR</name>
<dbReference type="Proteomes" id="UP000006729">
    <property type="component" value="Chromosome 10"/>
</dbReference>